<evidence type="ECO:0000313" key="1">
    <source>
        <dbReference type="EMBL" id="PNF79527.1"/>
    </source>
</evidence>
<dbReference type="OrthoDB" id="8177309at2"/>
<reference evidence="1 2" key="1">
    <citation type="submission" date="2018-01" db="EMBL/GenBank/DDBJ databases">
        <title>Denitrification phenotypes of diverse strains of Pseudomonas stutzeri.</title>
        <authorList>
            <person name="Milligan D.A."/>
            <person name="Bergaust L."/>
            <person name="Bakken L.R."/>
            <person name="Frostegard A."/>
        </authorList>
    </citation>
    <scope>NUCLEOTIDE SEQUENCE [LARGE SCALE GENOMIC DNA]</scope>
    <source>
        <strain evidence="1 2">KC</strain>
    </source>
</reference>
<protein>
    <submittedName>
        <fullName evidence="1">Uncharacterized protein</fullName>
    </submittedName>
</protein>
<gene>
    <name evidence="1" type="ORF">CXK92_16950</name>
</gene>
<name>A0A2N8RYR8_STUST</name>
<dbReference type="EMBL" id="POUN01000005">
    <property type="protein sequence ID" value="PNF79527.1"/>
    <property type="molecule type" value="Genomic_DNA"/>
</dbReference>
<dbReference type="Proteomes" id="UP000235925">
    <property type="component" value="Unassembled WGS sequence"/>
</dbReference>
<evidence type="ECO:0000313" key="2">
    <source>
        <dbReference type="Proteomes" id="UP000235925"/>
    </source>
</evidence>
<sequence length="271" mass="29868">MFNDRGYPKGGPGDPFEKQQILDQLRLRVARAHGRQTNSQMRLPVYPDQDRTSLCGPAVFFYALLMDRPDLYAQSIIDLWETGETTIGHLHIKPSYACCNPKNFSNKAPGDRIPPIDWISLASLRDSENGLLNYDSPDDQAAGITFPGAIESWFVKAGASVVFNNIQLGSVNLDRLLELLGFVATAHHVVSLVNAAMVDGGAGVGKNHWILWEGTPETSNGVITPATSLEETITHSNFFSWGMVGHLVTRGYRLDQLLDKIFGGQVFTRIP</sequence>
<comment type="caution">
    <text evidence="1">The sequence shown here is derived from an EMBL/GenBank/DDBJ whole genome shotgun (WGS) entry which is preliminary data.</text>
</comment>
<accession>A0A2N8RYR8</accession>
<proteinExistence type="predicted"/>
<dbReference type="AlphaFoldDB" id="A0A2N8RYR8"/>
<organism evidence="1 2">
    <name type="scientific">Stutzerimonas stutzeri</name>
    <name type="common">Pseudomonas stutzeri</name>
    <dbReference type="NCBI Taxonomy" id="316"/>
    <lineage>
        <taxon>Bacteria</taxon>
        <taxon>Pseudomonadati</taxon>
        <taxon>Pseudomonadota</taxon>
        <taxon>Gammaproteobacteria</taxon>
        <taxon>Pseudomonadales</taxon>
        <taxon>Pseudomonadaceae</taxon>
        <taxon>Stutzerimonas</taxon>
    </lineage>
</organism>